<feature type="transmembrane region" description="Helical" evidence="5">
    <location>
        <begin position="129"/>
        <end position="149"/>
    </location>
</feature>
<feature type="domain" description="Sodium/calcium exchanger membrane region" evidence="6">
    <location>
        <begin position="3"/>
        <end position="145"/>
    </location>
</feature>
<dbReference type="Pfam" id="PF01699">
    <property type="entry name" value="Na_Ca_ex"/>
    <property type="match status" value="2"/>
</dbReference>
<dbReference type="InterPro" id="IPR004481">
    <property type="entry name" value="K/Na/Ca-exchanger"/>
</dbReference>
<dbReference type="PANTHER" id="PTHR10846">
    <property type="entry name" value="SODIUM/POTASSIUM/CALCIUM EXCHANGER"/>
    <property type="match status" value="1"/>
</dbReference>
<comment type="subcellular location">
    <subcellularLocation>
        <location evidence="1">Membrane</location>
        <topology evidence="1">Multi-pass membrane protein</topology>
    </subcellularLocation>
</comment>
<gene>
    <name evidence="7" type="ORF">METZ01_LOCUS204264</name>
</gene>
<evidence type="ECO:0000256" key="4">
    <source>
        <dbReference type="ARBA" id="ARBA00023136"/>
    </source>
</evidence>
<sequence>MTSLILISLGILLIWISSEKLERYSILSAKKLRISPFLIGSTVIAFGTSSPEILTSFFAALENRGAMVVGNVVGSNIANLSLVFGSTILILSLKKKKISFDEIRKSNLFILLISSIAVVAIIYINPFSLLSSCLLLFLLILIIGFWFFNNKNNYEETTEIAEKRFVFLKLTASLIVLIFAAWLITRGALVLLYDLGLGELFVGYTVLAIGTSLPEISASLALALKGRYEALAGTLIGSNIFNGLFVLSIPGLLNFNSKMSVGWNSS</sequence>
<feature type="non-terminal residue" evidence="7">
    <location>
        <position position="266"/>
    </location>
</feature>
<organism evidence="7">
    <name type="scientific">marine metagenome</name>
    <dbReference type="NCBI Taxonomy" id="408172"/>
    <lineage>
        <taxon>unclassified sequences</taxon>
        <taxon>metagenomes</taxon>
        <taxon>ecological metagenomes</taxon>
    </lineage>
</organism>
<protein>
    <recommendedName>
        <fullName evidence="6">Sodium/calcium exchanger membrane region domain-containing protein</fullName>
    </recommendedName>
</protein>
<keyword evidence="2 5" id="KW-0812">Transmembrane</keyword>
<dbReference type="AlphaFoldDB" id="A0A382EL41"/>
<feature type="transmembrane region" description="Helical" evidence="5">
    <location>
        <begin position="231"/>
        <end position="253"/>
    </location>
</feature>
<evidence type="ECO:0000259" key="6">
    <source>
        <dbReference type="Pfam" id="PF01699"/>
    </source>
</evidence>
<dbReference type="GO" id="GO:0006874">
    <property type="term" value="P:intracellular calcium ion homeostasis"/>
    <property type="evidence" value="ECO:0007669"/>
    <property type="project" value="TreeGrafter"/>
</dbReference>
<dbReference type="Gene3D" id="1.20.1420.30">
    <property type="entry name" value="NCX, central ion-binding region"/>
    <property type="match status" value="1"/>
</dbReference>
<evidence type="ECO:0000256" key="3">
    <source>
        <dbReference type="ARBA" id="ARBA00022989"/>
    </source>
</evidence>
<dbReference type="EMBL" id="UINC01045087">
    <property type="protein sequence ID" value="SVB51410.1"/>
    <property type="molecule type" value="Genomic_DNA"/>
</dbReference>
<keyword evidence="4 5" id="KW-0472">Membrane</keyword>
<evidence type="ECO:0000256" key="1">
    <source>
        <dbReference type="ARBA" id="ARBA00004141"/>
    </source>
</evidence>
<dbReference type="GO" id="GO:0008273">
    <property type="term" value="F:calcium, potassium:sodium antiporter activity"/>
    <property type="evidence" value="ECO:0007669"/>
    <property type="project" value="TreeGrafter"/>
</dbReference>
<dbReference type="PANTHER" id="PTHR10846:SF8">
    <property type="entry name" value="INNER MEMBRANE PROTEIN YRBG"/>
    <property type="match status" value="1"/>
</dbReference>
<proteinExistence type="predicted"/>
<dbReference type="InterPro" id="IPR004837">
    <property type="entry name" value="NaCa_Exmemb"/>
</dbReference>
<keyword evidence="3 5" id="KW-1133">Transmembrane helix</keyword>
<feature type="transmembrane region" description="Helical" evidence="5">
    <location>
        <begin position="201"/>
        <end position="224"/>
    </location>
</feature>
<reference evidence="7" key="1">
    <citation type="submission" date="2018-05" db="EMBL/GenBank/DDBJ databases">
        <authorList>
            <person name="Lanie J.A."/>
            <person name="Ng W.-L."/>
            <person name="Kazmierczak K.M."/>
            <person name="Andrzejewski T.M."/>
            <person name="Davidsen T.M."/>
            <person name="Wayne K.J."/>
            <person name="Tettelin H."/>
            <person name="Glass J.I."/>
            <person name="Rusch D."/>
            <person name="Podicherti R."/>
            <person name="Tsui H.-C.T."/>
            <person name="Winkler M.E."/>
        </authorList>
    </citation>
    <scope>NUCLEOTIDE SEQUENCE</scope>
</reference>
<feature type="transmembrane region" description="Helical" evidence="5">
    <location>
        <begin position="170"/>
        <end position="189"/>
    </location>
</feature>
<feature type="domain" description="Sodium/calcium exchanger membrane region" evidence="6">
    <location>
        <begin position="168"/>
        <end position="253"/>
    </location>
</feature>
<evidence type="ECO:0000256" key="5">
    <source>
        <dbReference type="SAM" id="Phobius"/>
    </source>
</evidence>
<dbReference type="GO" id="GO:0005886">
    <property type="term" value="C:plasma membrane"/>
    <property type="evidence" value="ECO:0007669"/>
    <property type="project" value="TreeGrafter"/>
</dbReference>
<feature type="transmembrane region" description="Helical" evidence="5">
    <location>
        <begin position="77"/>
        <end position="94"/>
    </location>
</feature>
<evidence type="ECO:0000313" key="7">
    <source>
        <dbReference type="EMBL" id="SVB51410.1"/>
    </source>
</evidence>
<dbReference type="InterPro" id="IPR044880">
    <property type="entry name" value="NCX_ion-bd_dom_sf"/>
</dbReference>
<evidence type="ECO:0000256" key="2">
    <source>
        <dbReference type="ARBA" id="ARBA00022692"/>
    </source>
</evidence>
<feature type="transmembrane region" description="Helical" evidence="5">
    <location>
        <begin position="106"/>
        <end position="123"/>
    </location>
</feature>
<accession>A0A382EL41</accession>
<dbReference type="GO" id="GO:0005262">
    <property type="term" value="F:calcium channel activity"/>
    <property type="evidence" value="ECO:0007669"/>
    <property type="project" value="TreeGrafter"/>
</dbReference>
<name>A0A382EL41_9ZZZZ</name>